<dbReference type="GO" id="GO:0007265">
    <property type="term" value="P:Ras protein signal transduction"/>
    <property type="evidence" value="ECO:0007669"/>
    <property type="project" value="TreeGrafter"/>
</dbReference>
<dbReference type="PANTHER" id="PTHR23113:SF368">
    <property type="entry name" value="CELL DIVISION CONTROL PROTEIN 25"/>
    <property type="match status" value="1"/>
</dbReference>
<sequence>MLKYKKQKYEESSSSIFNNGVASTSTAVKERTRKLSVQCDTDESRLAVSKNSLIPASTQIKTQSLPNSSRSSSGNLANSVFDPIRIPPEDFATQLVLLDIPVFFAIKPDELTSCSWNKKNKLTITPNVVAFTRRFNHVSFWTVQEILSRSTPKQRSDMMGHFIKIAKKLYELNDLHSLFAIISALQSASIYRLSKTWGGISKKEKQSFDKLAEVFSDTGNWSNLRQHIESLKLPCIPYLGLYLTDLVYIDMAHPHTGGLESQQRTLKMNNILRVISNYQTSDYSHLTELPHIQNYLHSIRYIEELQKFVEDDQYKLSLKLEPPPSIQSSNSKEAISSMDVATIASLNLSPAKASGGSLRLHAITSSSKYIPGHRKCNSLGTKFRSASLPRNFNKQGISSVSVSWG</sequence>
<evidence type="ECO:0000313" key="5">
    <source>
        <dbReference type="Proteomes" id="UP001329430"/>
    </source>
</evidence>
<evidence type="ECO:0000256" key="2">
    <source>
        <dbReference type="PROSITE-ProRule" id="PRU00168"/>
    </source>
</evidence>
<dbReference type="PROSITE" id="PS50009">
    <property type="entry name" value="RASGEF_CAT"/>
    <property type="match status" value="1"/>
</dbReference>
<comment type="caution">
    <text evidence="4">The sequence shown here is derived from an EMBL/GenBank/DDBJ whole genome shotgun (WGS) entry which is preliminary data.</text>
</comment>
<evidence type="ECO:0000256" key="1">
    <source>
        <dbReference type="ARBA" id="ARBA00022658"/>
    </source>
</evidence>
<reference evidence="4 5" key="1">
    <citation type="journal article" date="2024" name="Insects">
        <title>An Improved Chromosome-Level Genome Assembly of the Firefly Pyrocoelia pectoralis.</title>
        <authorList>
            <person name="Fu X."/>
            <person name="Meyer-Rochow V.B."/>
            <person name="Ballantyne L."/>
            <person name="Zhu X."/>
        </authorList>
    </citation>
    <scope>NUCLEOTIDE SEQUENCE [LARGE SCALE GENOMIC DNA]</scope>
    <source>
        <strain evidence="4">XCY_ONT2</strain>
    </source>
</reference>
<name>A0AAN7ZEE0_9COLE</name>
<dbReference type="Proteomes" id="UP001329430">
    <property type="component" value="Chromosome 8"/>
</dbReference>
<accession>A0AAN7ZEE0</accession>
<dbReference type="InterPro" id="IPR001895">
    <property type="entry name" value="RASGEF_cat_dom"/>
</dbReference>
<dbReference type="SMART" id="SM00147">
    <property type="entry name" value="RasGEF"/>
    <property type="match status" value="1"/>
</dbReference>
<dbReference type="InterPro" id="IPR036964">
    <property type="entry name" value="RASGEF_cat_dom_sf"/>
</dbReference>
<dbReference type="AlphaFoldDB" id="A0AAN7ZEE0"/>
<dbReference type="GO" id="GO:0005886">
    <property type="term" value="C:plasma membrane"/>
    <property type="evidence" value="ECO:0007669"/>
    <property type="project" value="TreeGrafter"/>
</dbReference>
<keyword evidence="1 2" id="KW-0344">Guanine-nucleotide releasing factor</keyword>
<keyword evidence="5" id="KW-1185">Reference proteome</keyword>
<proteinExistence type="predicted"/>
<dbReference type="SUPFAM" id="SSF48366">
    <property type="entry name" value="Ras GEF"/>
    <property type="match status" value="1"/>
</dbReference>
<dbReference type="GO" id="GO:0005085">
    <property type="term" value="F:guanyl-nucleotide exchange factor activity"/>
    <property type="evidence" value="ECO:0007669"/>
    <property type="project" value="UniProtKB-KW"/>
</dbReference>
<dbReference type="InterPro" id="IPR008937">
    <property type="entry name" value="Ras-like_GEF"/>
</dbReference>
<dbReference type="PANTHER" id="PTHR23113">
    <property type="entry name" value="GUANINE NUCLEOTIDE EXCHANGE FACTOR"/>
    <property type="match status" value="1"/>
</dbReference>
<evidence type="ECO:0000259" key="3">
    <source>
        <dbReference type="PROSITE" id="PS50009"/>
    </source>
</evidence>
<feature type="domain" description="Ras-GEF" evidence="3">
    <location>
        <begin position="87"/>
        <end position="323"/>
    </location>
</feature>
<evidence type="ECO:0000313" key="4">
    <source>
        <dbReference type="EMBL" id="KAK5640397.1"/>
    </source>
</evidence>
<gene>
    <name evidence="4" type="ORF">RI129_011208</name>
</gene>
<dbReference type="Pfam" id="PF00617">
    <property type="entry name" value="RasGEF"/>
    <property type="match status" value="1"/>
</dbReference>
<dbReference type="CDD" id="cd00155">
    <property type="entry name" value="RasGEF"/>
    <property type="match status" value="1"/>
</dbReference>
<protein>
    <recommendedName>
        <fullName evidence="3">Ras-GEF domain-containing protein</fullName>
    </recommendedName>
</protein>
<dbReference type="InterPro" id="IPR023578">
    <property type="entry name" value="Ras_GEF_dom_sf"/>
</dbReference>
<organism evidence="4 5">
    <name type="scientific">Pyrocoelia pectoralis</name>
    <dbReference type="NCBI Taxonomy" id="417401"/>
    <lineage>
        <taxon>Eukaryota</taxon>
        <taxon>Metazoa</taxon>
        <taxon>Ecdysozoa</taxon>
        <taxon>Arthropoda</taxon>
        <taxon>Hexapoda</taxon>
        <taxon>Insecta</taxon>
        <taxon>Pterygota</taxon>
        <taxon>Neoptera</taxon>
        <taxon>Endopterygota</taxon>
        <taxon>Coleoptera</taxon>
        <taxon>Polyphaga</taxon>
        <taxon>Elateriformia</taxon>
        <taxon>Elateroidea</taxon>
        <taxon>Lampyridae</taxon>
        <taxon>Lampyrinae</taxon>
        <taxon>Pyrocoelia</taxon>
    </lineage>
</organism>
<dbReference type="EMBL" id="JAVRBK010000008">
    <property type="protein sequence ID" value="KAK5640397.1"/>
    <property type="molecule type" value="Genomic_DNA"/>
</dbReference>
<dbReference type="Gene3D" id="1.10.840.10">
    <property type="entry name" value="Ras guanine-nucleotide exchange factors catalytic domain"/>
    <property type="match status" value="1"/>
</dbReference>